<keyword evidence="1" id="KW-0472">Membrane</keyword>
<dbReference type="AlphaFoldDB" id="A0AAD7ELV8"/>
<feature type="transmembrane region" description="Helical" evidence="1">
    <location>
        <begin position="50"/>
        <end position="72"/>
    </location>
</feature>
<comment type="caution">
    <text evidence="2">The sequence shown here is derived from an EMBL/GenBank/DDBJ whole genome shotgun (WGS) entry which is preliminary data.</text>
</comment>
<feature type="transmembrane region" description="Helical" evidence="1">
    <location>
        <begin position="113"/>
        <end position="131"/>
    </location>
</feature>
<keyword evidence="1" id="KW-1133">Transmembrane helix</keyword>
<keyword evidence="1" id="KW-0812">Transmembrane</keyword>
<feature type="transmembrane region" description="Helical" evidence="1">
    <location>
        <begin position="187"/>
        <end position="208"/>
    </location>
</feature>
<accession>A0AAD7ELV8</accession>
<feature type="transmembrane region" description="Helical" evidence="1">
    <location>
        <begin position="238"/>
        <end position="260"/>
    </location>
</feature>
<organism evidence="2 3">
    <name type="scientific">Mycena albidolilacea</name>
    <dbReference type="NCBI Taxonomy" id="1033008"/>
    <lineage>
        <taxon>Eukaryota</taxon>
        <taxon>Fungi</taxon>
        <taxon>Dikarya</taxon>
        <taxon>Basidiomycota</taxon>
        <taxon>Agaricomycotina</taxon>
        <taxon>Agaricomycetes</taxon>
        <taxon>Agaricomycetidae</taxon>
        <taxon>Agaricales</taxon>
        <taxon>Marasmiineae</taxon>
        <taxon>Mycenaceae</taxon>
        <taxon>Mycena</taxon>
    </lineage>
</organism>
<gene>
    <name evidence="2" type="ORF">DFH08DRAFT_877476</name>
</gene>
<feature type="transmembrane region" description="Helical" evidence="1">
    <location>
        <begin position="16"/>
        <end position="38"/>
    </location>
</feature>
<reference evidence="2" key="1">
    <citation type="submission" date="2023-03" db="EMBL/GenBank/DDBJ databases">
        <title>Massive genome expansion in bonnet fungi (Mycena s.s.) driven by repeated elements and novel gene families across ecological guilds.</title>
        <authorList>
            <consortium name="Lawrence Berkeley National Laboratory"/>
            <person name="Harder C.B."/>
            <person name="Miyauchi S."/>
            <person name="Viragh M."/>
            <person name="Kuo A."/>
            <person name="Thoen E."/>
            <person name="Andreopoulos B."/>
            <person name="Lu D."/>
            <person name="Skrede I."/>
            <person name="Drula E."/>
            <person name="Henrissat B."/>
            <person name="Morin E."/>
            <person name="Kohler A."/>
            <person name="Barry K."/>
            <person name="LaButti K."/>
            <person name="Morin E."/>
            <person name="Salamov A."/>
            <person name="Lipzen A."/>
            <person name="Mereny Z."/>
            <person name="Hegedus B."/>
            <person name="Baldrian P."/>
            <person name="Stursova M."/>
            <person name="Weitz H."/>
            <person name="Taylor A."/>
            <person name="Grigoriev I.V."/>
            <person name="Nagy L.G."/>
            <person name="Martin F."/>
            <person name="Kauserud H."/>
        </authorList>
    </citation>
    <scope>NUCLEOTIDE SEQUENCE</scope>
    <source>
        <strain evidence="2">CBHHK002</strain>
    </source>
</reference>
<proteinExistence type="predicted"/>
<name>A0AAD7ELV8_9AGAR</name>
<evidence type="ECO:0000313" key="3">
    <source>
        <dbReference type="Proteomes" id="UP001218218"/>
    </source>
</evidence>
<feature type="non-terminal residue" evidence="2">
    <location>
        <position position="371"/>
    </location>
</feature>
<feature type="transmembrane region" description="Helical" evidence="1">
    <location>
        <begin position="280"/>
        <end position="300"/>
    </location>
</feature>
<protein>
    <submittedName>
        <fullName evidence="2">Uncharacterized protein</fullName>
    </submittedName>
</protein>
<evidence type="ECO:0000256" key="1">
    <source>
        <dbReference type="SAM" id="Phobius"/>
    </source>
</evidence>
<keyword evidence="3" id="KW-1185">Reference proteome</keyword>
<dbReference type="EMBL" id="JARIHO010000030">
    <property type="protein sequence ID" value="KAJ7336793.1"/>
    <property type="molecule type" value="Genomic_DNA"/>
</dbReference>
<sequence>MTPHELASLNSVGHDILLSFAAIMGETFLLTIYGVFVLKSLLLLRLNRQTSGYLLSMAIFIMFVMAIVLWTLDLVNFIMETKITLIGNSEDDIDVKLNNALIFTHRLEAAQNVLYAYMTLLGDAIIIYRVWKLQAFSGNPWVLFLPFALLFGSLVASIMLTNCVVRLGPVILQESYPNPFCEKIQAITYVMPCANTLVATILIGITMWKYRKSVSSLLSNIERENENRRSRRTQCERILVLLLESGILYFLFFATQVVLASPPVHAWVESLPSLVFASKMYAYITSVIVGFYPTILIVLANSTHHVVDRAAASSYLTSLASIRIAWEHPDPVRDRAPAAETLQIGTMRRDEIELDDLHALSRESSPRRSKL</sequence>
<dbReference type="Proteomes" id="UP001218218">
    <property type="component" value="Unassembled WGS sequence"/>
</dbReference>
<feature type="transmembrane region" description="Helical" evidence="1">
    <location>
        <begin position="143"/>
        <end position="167"/>
    </location>
</feature>
<evidence type="ECO:0000313" key="2">
    <source>
        <dbReference type="EMBL" id="KAJ7336793.1"/>
    </source>
</evidence>